<reference evidence="4 5" key="1">
    <citation type="submission" date="2024-09" db="EMBL/GenBank/DDBJ databases">
        <authorList>
            <person name="Sun Q."/>
            <person name="Mori K."/>
        </authorList>
    </citation>
    <scope>NUCLEOTIDE SEQUENCE [LARGE SCALE GENOMIC DNA]</scope>
    <source>
        <strain evidence="4 5">TBRC 4938</strain>
    </source>
</reference>
<evidence type="ECO:0000259" key="3">
    <source>
        <dbReference type="SMART" id="SM00903"/>
    </source>
</evidence>
<evidence type="ECO:0000256" key="2">
    <source>
        <dbReference type="ARBA" id="ARBA00023002"/>
    </source>
</evidence>
<evidence type="ECO:0000256" key="1">
    <source>
        <dbReference type="ARBA" id="ARBA00008898"/>
    </source>
</evidence>
<name>A0ABV6ADI1_9HYPH</name>
<keyword evidence="2 4" id="KW-0560">Oxidoreductase</keyword>
<evidence type="ECO:0000313" key="5">
    <source>
        <dbReference type="Proteomes" id="UP001589692"/>
    </source>
</evidence>
<dbReference type="SMART" id="SM00903">
    <property type="entry name" value="Flavin_Reduct"/>
    <property type="match status" value="1"/>
</dbReference>
<organism evidence="4 5">
    <name type="scientific">Rhizobium puerariae</name>
    <dbReference type="NCBI Taxonomy" id="1585791"/>
    <lineage>
        <taxon>Bacteria</taxon>
        <taxon>Pseudomonadati</taxon>
        <taxon>Pseudomonadota</taxon>
        <taxon>Alphaproteobacteria</taxon>
        <taxon>Hyphomicrobiales</taxon>
        <taxon>Rhizobiaceae</taxon>
        <taxon>Rhizobium/Agrobacterium group</taxon>
        <taxon>Rhizobium</taxon>
    </lineage>
</organism>
<sequence length="175" mass="18768">MIAASSREEPAFASVDAVRFRAIMRNPVSSVAIVATGECGNRAGCTVTAVCSLSDSPPSLLVCLNRQSTARQAVIDNRRFTVNYLDESQQGDADLLAGRLGMQGEGKFSPERWETGPNGLPCLRGALAVLVCELADVTEFGSHSIFYGEIREAMVHDQARPLLYGQGRYLTASIG</sequence>
<feature type="domain" description="Flavin reductase like" evidence="3">
    <location>
        <begin position="24"/>
        <end position="171"/>
    </location>
</feature>
<keyword evidence="5" id="KW-1185">Reference proteome</keyword>
<comment type="caution">
    <text evidence="4">The sequence shown here is derived from an EMBL/GenBank/DDBJ whole genome shotgun (WGS) entry which is preliminary data.</text>
</comment>
<dbReference type="Proteomes" id="UP001589692">
    <property type="component" value="Unassembled WGS sequence"/>
</dbReference>
<dbReference type="InterPro" id="IPR002563">
    <property type="entry name" value="Flavin_Rdtase-like_dom"/>
</dbReference>
<dbReference type="EMBL" id="JBHMAA010000008">
    <property type="protein sequence ID" value="MFB9948677.1"/>
    <property type="molecule type" value="Genomic_DNA"/>
</dbReference>
<comment type="similarity">
    <text evidence="1">Belongs to the non-flavoprotein flavin reductase family.</text>
</comment>
<dbReference type="SUPFAM" id="SSF50475">
    <property type="entry name" value="FMN-binding split barrel"/>
    <property type="match status" value="1"/>
</dbReference>
<dbReference type="GO" id="GO:0016491">
    <property type="term" value="F:oxidoreductase activity"/>
    <property type="evidence" value="ECO:0007669"/>
    <property type="project" value="UniProtKB-KW"/>
</dbReference>
<dbReference type="InterPro" id="IPR012349">
    <property type="entry name" value="Split_barrel_FMN-bd"/>
</dbReference>
<dbReference type="RefSeq" id="WP_377258310.1">
    <property type="nucleotide sequence ID" value="NZ_JBHMAA010000008.1"/>
</dbReference>
<dbReference type="Pfam" id="PF01613">
    <property type="entry name" value="Flavin_Reduct"/>
    <property type="match status" value="1"/>
</dbReference>
<proteinExistence type="inferred from homology"/>
<dbReference type="InterPro" id="IPR050268">
    <property type="entry name" value="NADH-dep_flavin_reductase"/>
</dbReference>
<dbReference type="Gene3D" id="2.30.110.10">
    <property type="entry name" value="Electron Transport, Fmn-binding Protein, Chain A"/>
    <property type="match status" value="1"/>
</dbReference>
<evidence type="ECO:0000313" key="4">
    <source>
        <dbReference type="EMBL" id="MFB9948677.1"/>
    </source>
</evidence>
<dbReference type="PANTHER" id="PTHR30466:SF11">
    <property type="entry name" value="FLAVIN-DEPENDENT MONOOXYGENASE, REDUCTASE SUBUNIT HSAB"/>
    <property type="match status" value="1"/>
</dbReference>
<dbReference type="PANTHER" id="PTHR30466">
    <property type="entry name" value="FLAVIN REDUCTASE"/>
    <property type="match status" value="1"/>
</dbReference>
<accession>A0ABV6ADI1</accession>
<gene>
    <name evidence="4" type="ORF">ACFFP0_07445</name>
</gene>
<protein>
    <submittedName>
        <fullName evidence="4">Flavin reductase family protein</fullName>
        <ecNumber evidence="4">1.5.1.-</ecNumber>
    </submittedName>
</protein>
<dbReference type="EC" id="1.5.1.-" evidence="4"/>